<accession>A0A4R6BJ48</accession>
<keyword evidence="3" id="KW-1185">Reference proteome</keyword>
<gene>
    <name evidence="2" type="ORF">ERX37_05750</name>
</gene>
<evidence type="ECO:0000313" key="2">
    <source>
        <dbReference type="EMBL" id="TDM01715.1"/>
    </source>
</evidence>
<dbReference type="PANTHER" id="PTHR39173">
    <property type="entry name" value="ACETYLTRANSFERASE"/>
    <property type="match status" value="1"/>
</dbReference>
<keyword evidence="2" id="KW-0808">Transferase</keyword>
<dbReference type="RefSeq" id="WP_133429729.1">
    <property type="nucleotide sequence ID" value="NZ_BMCC01000003.1"/>
</dbReference>
<organism evidence="2 3">
    <name type="scientific">Macrococcus hajekii</name>
    <dbReference type="NCBI Taxonomy" id="198482"/>
    <lineage>
        <taxon>Bacteria</taxon>
        <taxon>Bacillati</taxon>
        <taxon>Bacillota</taxon>
        <taxon>Bacilli</taxon>
        <taxon>Bacillales</taxon>
        <taxon>Staphylococcaceae</taxon>
        <taxon>Macrococcus</taxon>
    </lineage>
</organism>
<reference evidence="2 3" key="1">
    <citation type="submission" date="2019-01" db="EMBL/GenBank/DDBJ databases">
        <title>Draft genome sequences of the type strains of six Macrococcus species.</title>
        <authorList>
            <person name="Mazhar S."/>
            <person name="Altermann E."/>
            <person name="Hill C."/>
            <person name="Mcauliffe O."/>
        </authorList>
    </citation>
    <scope>NUCLEOTIDE SEQUENCE [LARGE SCALE GENOMIC DNA]</scope>
    <source>
        <strain evidence="2 3">CCM4809</strain>
    </source>
</reference>
<dbReference type="GO" id="GO:0016747">
    <property type="term" value="F:acyltransferase activity, transferring groups other than amino-acyl groups"/>
    <property type="evidence" value="ECO:0007669"/>
    <property type="project" value="InterPro"/>
</dbReference>
<dbReference type="InterPro" id="IPR016181">
    <property type="entry name" value="Acyl_CoA_acyltransferase"/>
</dbReference>
<dbReference type="EMBL" id="SCWE01000002">
    <property type="protein sequence ID" value="TDM01715.1"/>
    <property type="molecule type" value="Genomic_DNA"/>
</dbReference>
<proteinExistence type="predicted"/>
<dbReference type="Pfam" id="PF13302">
    <property type="entry name" value="Acetyltransf_3"/>
    <property type="match status" value="1"/>
</dbReference>
<sequence length="167" mass="19560">MNEFRRLNQMDETAFMDYYREWSVPDEIVPSATQFNRYHHFADFLIALNQREDESEWVNNTTLFYFEDDRIMGAANIRHELNEALLQTGGHIGYGVRPTERSKGYATLILKQALEYLKKLNISRALVTCDEDNPASASVIVKNGGQEDNSFMQDNRIKVRRFWIDIK</sequence>
<dbReference type="OrthoDB" id="9797989at2"/>
<dbReference type="PANTHER" id="PTHR39173:SF1">
    <property type="entry name" value="ACETYLTRANSFERASE"/>
    <property type="match status" value="1"/>
</dbReference>
<dbReference type="Proteomes" id="UP000295328">
    <property type="component" value="Unassembled WGS sequence"/>
</dbReference>
<dbReference type="Gene3D" id="3.40.630.30">
    <property type="match status" value="1"/>
</dbReference>
<dbReference type="InterPro" id="IPR000182">
    <property type="entry name" value="GNAT_dom"/>
</dbReference>
<protein>
    <submittedName>
        <fullName evidence="2">GNAT family N-acetyltransferase</fullName>
    </submittedName>
</protein>
<dbReference type="CDD" id="cd04301">
    <property type="entry name" value="NAT_SF"/>
    <property type="match status" value="1"/>
</dbReference>
<dbReference type="SUPFAM" id="SSF55729">
    <property type="entry name" value="Acyl-CoA N-acyltransferases (Nat)"/>
    <property type="match status" value="1"/>
</dbReference>
<evidence type="ECO:0000259" key="1">
    <source>
        <dbReference type="PROSITE" id="PS51186"/>
    </source>
</evidence>
<dbReference type="PROSITE" id="PS51186">
    <property type="entry name" value="GNAT"/>
    <property type="match status" value="1"/>
</dbReference>
<evidence type="ECO:0000313" key="3">
    <source>
        <dbReference type="Proteomes" id="UP000295328"/>
    </source>
</evidence>
<feature type="domain" description="N-acetyltransferase" evidence="1">
    <location>
        <begin position="2"/>
        <end position="167"/>
    </location>
</feature>
<dbReference type="AlphaFoldDB" id="A0A4R6BJ48"/>
<comment type="caution">
    <text evidence="2">The sequence shown here is derived from an EMBL/GenBank/DDBJ whole genome shotgun (WGS) entry which is preliminary data.</text>
</comment>
<name>A0A4R6BJ48_9STAP</name>